<organism evidence="3 4">
    <name type="scientific">Hydnomerulius pinastri MD-312</name>
    <dbReference type="NCBI Taxonomy" id="994086"/>
    <lineage>
        <taxon>Eukaryota</taxon>
        <taxon>Fungi</taxon>
        <taxon>Dikarya</taxon>
        <taxon>Basidiomycota</taxon>
        <taxon>Agaricomycotina</taxon>
        <taxon>Agaricomycetes</taxon>
        <taxon>Agaricomycetidae</taxon>
        <taxon>Boletales</taxon>
        <taxon>Boletales incertae sedis</taxon>
        <taxon>Leucogyrophana</taxon>
    </lineage>
</organism>
<dbReference type="Pfam" id="PF10342">
    <property type="entry name" value="Kre9_KNH"/>
    <property type="match status" value="1"/>
</dbReference>
<proteinExistence type="predicted"/>
<evidence type="ECO:0000256" key="1">
    <source>
        <dbReference type="ARBA" id="ARBA00022729"/>
    </source>
</evidence>
<dbReference type="Proteomes" id="UP000053820">
    <property type="component" value="Unassembled WGS sequence"/>
</dbReference>
<evidence type="ECO:0000313" key="3">
    <source>
        <dbReference type="EMBL" id="KIJ62579.1"/>
    </source>
</evidence>
<sequence length="102" mass="10766">IAFAPTITSPSTGTIWLAGTKQNVTWVTSNVPSSIQDSTLVILLGFFANNSENLDIQHPLANSVPIMQGFAEITVPSNATLKTDYTVVVIGDSGDASKPFTI</sequence>
<reference evidence="3 4" key="1">
    <citation type="submission" date="2014-04" db="EMBL/GenBank/DDBJ databases">
        <title>Evolutionary Origins and Diversification of the Mycorrhizal Mutualists.</title>
        <authorList>
            <consortium name="DOE Joint Genome Institute"/>
            <consortium name="Mycorrhizal Genomics Consortium"/>
            <person name="Kohler A."/>
            <person name="Kuo A."/>
            <person name="Nagy L.G."/>
            <person name="Floudas D."/>
            <person name="Copeland A."/>
            <person name="Barry K.W."/>
            <person name="Cichocki N."/>
            <person name="Veneault-Fourrey C."/>
            <person name="LaButti K."/>
            <person name="Lindquist E.A."/>
            <person name="Lipzen A."/>
            <person name="Lundell T."/>
            <person name="Morin E."/>
            <person name="Murat C."/>
            <person name="Riley R."/>
            <person name="Ohm R."/>
            <person name="Sun H."/>
            <person name="Tunlid A."/>
            <person name="Henrissat B."/>
            <person name="Grigoriev I.V."/>
            <person name="Hibbett D.S."/>
            <person name="Martin F."/>
        </authorList>
    </citation>
    <scope>NUCLEOTIDE SEQUENCE [LARGE SCALE GENOMIC DNA]</scope>
    <source>
        <strain evidence="3 4">MD-312</strain>
    </source>
</reference>
<keyword evidence="4" id="KW-1185">Reference proteome</keyword>
<dbReference type="OrthoDB" id="2339190at2759"/>
<accession>A0A0C9VA65</accession>
<dbReference type="AlphaFoldDB" id="A0A0C9VA65"/>
<keyword evidence="1" id="KW-0732">Signal</keyword>
<feature type="non-terminal residue" evidence="3">
    <location>
        <position position="1"/>
    </location>
</feature>
<dbReference type="EMBL" id="KN839854">
    <property type="protein sequence ID" value="KIJ62579.1"/>
    <property type="molecule type" value="Genomic_DNA"/>
</dbReference>
<feature type="non-terminal residue" evidence="3">
    <location>
        <position position="102"/>
    </location>
</feature>
<evidence type="ECO:0000313" key="4">
    <source>
        <dbReference type="Proteomes" id="UP000053820"/>
    </source>
</evidence>
<feature type="domain" description="Yeast cell wall synthesis Kre9/Knh1-like N-terminal" evidence="2">
    <location>
        <begin position="9"/>
        <end position="97"/>
    </location>
</feature>
<evidence type="ECO:0000259" key="2">
    <source>
        <dbReference type="Pfam" id="PF10342"/>
    </source>
</evidence>
<gene>
    <name evidence="3" type="ORF">HYDPIDRAFT_59824</name>
</gene>
<dbReference type="InterPro" id="IPR018466">
    <property type="entry name" value="Kre9/Knh1-like_N"/>
</dbReference>
<name>A0A0C9VA65_9AGAM</name>
<protein>
    <recommendedName>
        <fullName evidence="2">Yeast cell wall synthesis Kre9/Knh1-like N-terminal domain-containing protein</fullName>
    </recommendedName>
</protein>
<dbReference type="HOGENOM" id="CLU_083660_2_1_1"/>